<reference evidence="4 5" key="1">
    <citation type="submission" date="2018-08" db="EMBL/GenBank/DDBJ databases">
        <title>Aphanomyces genome sequencing and annotation.</title>
        <authorList>
            <person name="Minardi D."/>
            <person name="Oidtmann B."/>
            <person name="Van Der Giezen M."/>
            <person name="Studholme D.J."/>
        </authorList>
    </citation>
    <scope>NUCLEOTIDE SEQUENCE [LARGE SCALE GENOMIC DNA]</scope>
    <source>
        <strain evidence="4 5">D2</strain>
    </source>
</reference>
<dbReference type="AlphaFoldDB" id="A0A397C7W2"/>
<proteinExistence type="predicted"/>
<dbReference type="GO" id="GO:0019901">
    <property type="term" value="F:protein kinase binding"/>
    <property type="evidence" value="ECO:0007669"/>
    <property type="project" value="TreeGrafter"/>
</dbReference>
<gene>
    <name evidence="4" type="ORF">DYB30_008877</name>
</gene>
<keyword evidence="2" id="KW-0175">Coiled coil</keyword>
<dbReference type="GO" id="GO:0000045">
    <property type="term" value="P:autophagosome assembly"/>
    <property type="evidence" value="ECO:0007669"/>
    <property type="project" value="InterPro"/>
</dbReference>
<dbReference type="EMBL" id="QUTD01012154">
    <property type="protein sequence ID" value="RHY38582.1"/>
    <property type="molecule type" value="Genomic_DNA"/>
</dbReference>
<sequence>MKNSFPLGGVALFVPTPLGDYIAFHEGCPHYYLSAESIQAANRGNRKPAYVLGCLVFIEDGEAGETDFNPYRLAYGTRFYVVTVVQLLQDLVMRMDEVATSKKSKQNKESEKRELLETTGDKLCREAEIRVAKRSRTSTGSANEDAGESTLNDLLEFEKWYHDDDHKYHMERLKFDNEEQLLRRQQSTQLESIVGIMPQFLNSQQNRI</sequence>
<dbReference type="GO" id="GO:1990316">
    <property type="term" value="C:Atg1/ULK1 kinase complex"/>
    <property type="evidence" value="ECO:0007669"/>
    <property type="project" value="TreeGrafter"/>
</dbReference>
<name>A0A397C7W2_APHAT</name>
<dbReference type="GO" id="GO:0061709">
    <property type="term" value="P:reticulophagy"/>
    <property type="evidence" value="ECO:0007669"/>
    <property type="project" value="TreeGrafter"/>
</dbReference>
<comment type="caution">
    <text evidence="4">The sequence shown here is derived from an EMBL/GenBank/DDBJ whole genome shotgun (WGS) entry which is preliminary data.</text>
</comment>
<dbReference type="GO" id="GO:0060090">
    <property type="term" value="F:molecular adaptor activity"/>
    <property type="evidence" value="ECO:0007669"/>
    <property type="project" value="TreeGrafter"/>
</dbReference>
<organism evidence="4 5">
    <name type="scientific">Aphanomyces astaci</name>
    <name type="common">Crayfish plague agent</name>
    <dbReference type="NCBI Taxonomy" id="112090"/>
    <lineage>
        <taxon>Eukaryota</taxon>
        <taxon>Sar</taxon>
        <taxon>Stramenopiles</taxon>
        <taxon>Oomycota</taxon>
        <taxon>Saprolegniomycetes</taxon>
        <taxon>Saprolegniales</taxon>
        <taxon>Verrucalvaceae</taxon>
        <taxon>Aphanomyces</taxon>
    </lineage>
</organism>
<evidence type="ECO:0000313" key="5">
    <source>
        <dbReference type="Proteomes" id="UP000266643"/>
    </source>
</evidence>
<protein>
    <recommendedName>
        <fullName evidence="3">Autophagy-related protein 11 C-terminal domain-containing protein</fullName>
    </recommendedName>
</protein>
<dbReference type="PANTHER" id="PTHR13222">
    <property type="entry name" value="RB1-INDUCIBLE COILED-COIL"/>
    <property type="match status" value="1"/>
</dbReference>
<evidence type="ECO:0000259" key="3">
    <source>
        <dbReference type="Pfam" id="PF10377"/>
    </source>
</evidence>
<dbReference type="InterPro" id="IPR040040">
    <property type="entry name" value="ATG11"/>
</dbReference>
<keyword evidence="1" id="KW-0072">Autophagy</keyword>
<dbReference type="GO" id="GO:0000422">
    <property type="term" value="P:autophagy of mitochondrion"/>
    <property type="evidence" value="ECO:0007669"/>
    <property type="project" value="TreeGrafter"/>
</dbReference>
<dbReference type="Proteomes" id="UP000266643">
    <property type="component" value="Unassembled WGS sequence"/>
</dbReference>
<evidence type="ECO:0000313" key="4">
    <source>
        <dbReference type="EMBL" id="RHY38582.1"/>
    </source>
</evidence>
<accession>A0A397C7W2</accession>
<dbReference type="PANTHER" id="PTHR13222:SF1">
    <property type="entry name" value="RB1-INDUCIBLE COILED-COIL PROTEIN 1"/>
    <property type="match status" value="1"/>
</dbReference>
<dbReference type="Pfam" id="PF10377">
    <property type="entry name" value="ATG11"/>
    <property type="match status" value="1"/>
</dbReference>
<dbReference type="InterPro" id="IPR019460">
    <property type="entry name" value="Atg11_C"/>
</dbReference>
<dbReference type="VEuPathDB" id="FungiDB:H257_18551"/>
<dbReference type="GO" id="GO:0034045">
    <property type="term" value="C:phagophore assembly site membrane"/>
    <property type="evidence" value="ECO:0007669"/>
    <property type="project" value="TreeGrafter"/>
</dbReference>
<dbReference type="GO" id="GO:0034727">
    <property type="term" value="P:piecemeal microautophagy of the nucleus"/>
    <property type="evidence" value="ECO:0007669"/>
    <property type="project" value="TreeGrafter"/>
</dbReference>
<evidence type="ECO:0000256" key="2">
    <source>
        <dbReference type="ARBA" id="ARBA00023054"/>
    </source>
</evidence>
<evidence type="ECO:0000256" key="1">
    <source>
        <dbReference type="ARBA" id="ARBA00023006"/>
    </source>
</evidence>
<dbReference type="GO" id="GO:0034517">
    <property type="term" value="P:ribophagy"/>
    <property type="evidence" value="ECO:0007669"/>
    <property type="project" value="TreeGrafter"/>
</dbReference>
<feature type="domain" description="Autophagy-related protein 11 C-terminal" evidence="3">
    <location>
        <begin position="4"/>
        <end position="84"/>
    </location>
</feature>